<dbReference type="SMART" id="SM00317">
    <property type="entry name" value="SET"/>
    <property type="match status" value="1"/>
</dbReference>
<evidence type="ECO:0000256" key="4">
    <source>
        <dbReference type="ARBA" id="ARBA00022454"/>
    </source>
</evidence>
<feature type="region of interest" description="Disordered" evidence="17">
    <location>
        <begin position="26"/>
        <end position="93"/>
    </location>
</feature>
<feature type="compositionally biased region" description="Basic residues" evidence="17">
    <location>
        <begin position="1208"/>
        <end position="1220"/>
    </location>
</feature>
<dbReference type="GO" id="GO:0006355">
    <property type="term" value="P:regulation of DNA-templated transcription"/>
    <property type="evidence" value="ECO:0007669"/>
    <property type="project" value="InterPro"/>
</dbReference>
<dbReference type="InterPro" id="IPR001202">
    <property type="entry name" value="WW_dom"/>
</dbReference>
<accession>A0A4Z2IK09</accession>
<dbReference type="GO" id="GO:0046872">
    <property type="term" value="F:metal ion binding"/>
    <property type="evidence" value="ECO:0007669"/>
    <property type="project" value="UniProtKB-KW"/>
</dbReference>
<evidence type="ECO:0000259" key="20">
    <source>
        <dbReference type="PROSITE" id="PS50868"/>
    </source>
</evidence>
<dbReference type="Pfam" id="PF00397">
    <property type="entry name" value="WW"/>
    <property type="match status" value="1"/>
</dbReference>
<dbReference type="InterPro" id="IPR038190">
    <property type="entry name" value="SRI_sf"/>
</dbReference>
<dbReference type="Proteomes" id="UP000314294">
    <property type="component" value="Unassembled WGS sequence"/>
</dbReference>
<feature type="region of interest" description="Disordered" evidence="17">
    <location>
        <begin position="1176"/>
        <end position="1263"/>
    </location>
</feature>
<evidence type="ECO:0000259" key="18">
    <source>
        <dbReference type="PROSITE" id="PS50020"/>
    </source>
</evidence>
<feature type="compositionally biased region" description="Polar residues" evidence="17">
    <location>
        <begin position="154"/>
        <end position="163"/>
    </location>
</feature>
<feature type="compositionally biased region" description="Basic and acidic residues" evidence="17">
    <location>
        <begin position="356"/>
        <end position="380"/>
    </location>
</feature>
<dbReference type="GO" id="GO:0140955">
    <property type="term" value="F:histone H3K36 trimethyltransferase activity"/>
    <property type="evidence" value="ECO:0007669"/>
    <property type="project" value="UniProtKB-EC"/>
</dbReference>
<evidence type="ECO:0000256" key="2">
    <source>
        <dbReference type="ARBA" id="ARBA00004286"/>
    </source>
</evidence>
<keyword evidence="5" id="KW-0217">Developmental protein</keyword>
<feature type="compositionally biased region" description="Polar residues" evidence="17">
    <location>
        <begin position="2222"/>
        <end position="2240"/>
    </location>
</feature>
<feature type="compositionally biased region" description="Polar residues" evidence="17">
    <location>
        <begin position="1060"/>
        <end position="1092"/>
    </location>
</feature>
<dbReference type="Pfam" id="PF17907">
    <property type="entry name" value="AWS"/>
    <property type="match status" value="1"/>
</dbReference>
<dbReference type="GO" id="GO:0005634">
    <property type="term" value="C:nucleus"/>
    <property type="evidence" value="ECO:0007669"/>
    <property type="project" value="UniProtKB-SubCell"/>
</dbReference>
<dbReference type="InterPro" id="IPR044437">
    <property type="entry name" value="SETD2/Set2_SET"/>
</dbReference>
<dbReference type="GO" id="GO:0030154">
    <property type="term" value="P:cell differentiation"/>
    <property type="evidence" value="ECO:0007669"/>
    <property type="project" value="UniProtKB-KW"/>
</dbReference>
<feature type="region of interest" description="Disordered" evidence="17">
    <location>
        <begin position="1058"/>
        <end position="1129"/>
    </location>
</feature>
<keyword evidence="7 22" id="KW-0489">Methyltransferase</keyword>
<feature type="compositionally biased region" description="Polar residues" evidence="17">
    <location>
        <begin position="1178"/>
        <end position="1195"/>
    </location>
</feature>
<evidence type="ECO:0000256" key="11">
    <source>
        <dbReference type="ARBA" id="ARBA00022782"/>
    </source>
</evidence>
<dbReference type="EC" id="2.1.1.359" evidence="3"/>
<evidence type="ECO:0000259" key="19">
    <source>
        <dbReference type="PROSITE" id="PS50280"/>
    </source>
</evidence>
<feature type="compositionally biased region" description="Polar residues" evidence="17">
    <location>
        <begin position="1115"/>
        <end position="1129"/>
    </location>
</feature>
<feature type="domain" description="WW" evidence="18">
    <location>
        <begin position="2166"/>
        <end position="2199"/>
    </location>
</feature>
<keyword evidence="23" id="KW-1185">Reference proteome</keyword>
<dbReference type="CDD" id="cd00201">
    <property type="entry name" value="WW"/>
    <property type="match status" value="1"/>
</dbReference>
<dbReference type="CDD" id="cd19172">
    <property type="entry name" value="SET_SETD2"/>
    <property type="match status" value="1"/>
</dbReference>
<feature type="compositionally biased region" description="Polar residues" evidence="17">
    <location>
        <begin position="72"/>
        <end position="93"/>
    </location>
</feature>
<evidence type="ECO:0000256" key="3">
    <source>
        <dbReference type="ARBA" id="ARBA00012178"/>
    </source>
</evidence>
<feature type="compositionally biased region" description="Basic and acidic residues" evidence="17">
    <location>
        <begin position="1237"/>
        <end position="1258"/>
    </location>
</feature>
<feature type="compositionally biased region" description="Basic and acidic residues" evidence="17">
    <location>
        <begin position="808"/>
        <end position="823"/>
    </location>
</feature>
<dbReference type="SUPFAM" id="SSF51045">
    <property type="entry name" value="WW domain"/>
    <property type="match status" value="1"/>
</dbReference>
<keyword evidence="16" id="KW-0539">Nucleus</keyword>
<feature type="compositionally biased region" description="Acidic residues" evidence="17">
    <location>
        <begin position="894"/>
        <end position="905"/>
    </location>
</feature>
<feature type="compositionally biased region" description="Low complexity" evidence="17">
    <location>
        <begin position="181"/>
        <end position="195"/>
    </location>
</feature>
<dbReference type="SMART" id="SM00570">
    <property type="entry name" value="AWS"/>
    <property type="match status" value="1"/>
</dbReference>
<keyword evidence="6" id="KW-0597">Phosphoprotein</keyword>
<dbReference type="Gene3D" id="1.10.1740.100">
    <property type="entry name" value="Set2, Rpb1 interacting domain"/>
    <property type="match status" value="1"/>
</dbReference>
<feature type="region of interest" description="Disordered" evidence="17">
    <location>
        <begin position="1707"/>
        <end position="1954"/>
    </location>
</feature>
<evidence type="ECO:0000256" key="6">
    <source>
        <dbReference type="ARBA" id="ARBA00022553"/>
    </source>
</evidence>
<feature type="compositionally biased region" description="Acidic residues" evidence="17">
    <location>
        <begin position="1721"/>
        <end position="1733"/>
    </location>
</feature>
<dbReference type="InterPro" id="IPR013257">
    <property type="entry name" value="SRI"/>
</dbReference>
<evidence type="ECO:0000256" key="5">
    <source>
        <dbReference type="ARBA" id="ARBA00022473"/>
    </source>
</evidence>
<name>A0A4Z2IK09_9TELE</name>
<dbReference type="GO" id="GO:0005694">
    <property type="term" value="C:chromosome"/>
    <property type="evidence" value="ECO:0007669"/>
    <property type="project" value="UniProtKB-SubCell"/>
</dbReference>
<feature type="domain" description="AWS" evidence="21">
    <location>
        <begin position="1307"/>
        <end position="1361"/>
    </location>
</feature>
<feature type="region of interest" description="Disordered" evidence="17">
    <location>
        <begin position="1021"/>
        <end position="1041"/>
    </location>
</feature>
<evidence type="ECO:0000256" key="10">
    <source>
        <dbReference type="ARBA" id="ARBA00022723"/>
    </source>
</evidence>
<feature type="region of interest" description="Disordered" evidence="17">
    <location>
        <begin position="845"/>
        <end position="905"/>
    </location>
</feature>
<dbReference type="EMBL" id="SRLO01000074">
    <property type="protein sequence ID" value="TNN78340.1"/>
    <property type="molecule type" value="Genomic_DNA"/>
</dbReference>
<feature type="compositionally biased region" description="Basic and acidic residues" evidence="17">
    <location>
        <begin position="1756"/>
        <end position="1765"/>
    </location>
</feature>
<feature type="compositionally biased region" description="Basic residues" evidence="17">
    <location>
        <begin position="341"/>
        <end position="355"/>
    </location>
</feature>
<feature type="compositionally biased region" description="Low complexity" evidence="17">
    <location>
        <begin position="463"/>
        <end position="473"/>
    </location>
</feature>
<dbReference type="Pfam" id="PF00856">
    <property type="entry name" value="SET"/>
    <property type="match status" value="1"/>
</dbReference>
<dbReference type="Gene3D" id="2.20.70.10">
    <property type="match status" value="1"/>
</dbReference>
<dbReference type="SUPFAM" id="SSF82199">
    <property type="entry name" value="SET domain"/>
    <property type="match status" value="1"/>
</dbReference>
<dbReference type="FunFam" id="2.170.270.10:FF:000016">
    <property type="entry name" value="Histone-lysine N-methyltransferase"/>
    <property type="match status" value="1"/>
</dbReference>
<keyword evidence="13" id="KW-0156">Chromatin regulator</keyword>
<keyword evidence="10" id="KW-0479">Metal-binding</keyword>
<feature type="compositionally biased region" description="Polar residues" evidence="17">
    <location>
        <begin position="521"/>
        <end position="531"/>
    </location>
</feature>
<evidence type="ECO:0000256" key="14">
    <source>
        <dbReference type="ARBA" id="ARBA00023015"/>
    </source>
</evidence>
<feature type="compositionally biased region" description="Polar residues" evidence="17">
    <location>
        <begin position="728"/>
        <end position="741"/>
    </location>
</feature>
<feature type="compositionally biased region" description="Basic and acidic residues" evidence="17">
    <location>
        <begin position="560"/>
        <end position="570"/>
    </location>
</feature>
<gene>
    <name evidence="22" type="primary">Setd2</name>
    <name evidence="22" type="ORF">EYF80_011324</name>
</gene>
<feature type="region of interest" description="Disordered" evidence="17">
    <location>
        <begin position="803"/>
        <end position="830"/>
    </location>
</feature>
<dbReference type="InterPro" id="IPR046341">
    <property type="entry name" value="SET_dom_sf"/>
</dbReference>
<sequence length="2311" mass="256292">MLSNHLLPKGTKMKVNLEDQDRQKVSFSFAPTKKPLQSPFFIPGSPDKSAAEPNAASLQSTSDNEEQDTDSPTEQNQTPMVPTIAETPSQTPVCSPTVLKTDLAKMHFKKQILSISVTDEKPTSVVPEEPLSPQLQVLQKPASVTEFPVPPPQNVVSVCPSENSHIEAPETRVTPSPKKPPASSGKDGESSSSGEQESKTDKRKTRSPTDGAPPGSESDGDSGQMSSSRKSVDSKSRRNSDSKSKEVKKSSSGSHLEEKEKSSSKRSENHERSSSYSKTDRDSRHTSSRSSRSDKDRRRSRSRSRSRSRGSRTSSSHRSERSRGDRGSRSERSYYHDSDRRSHRSSPRRERRRSRSRTDRTRDSSDSEDDHRKTRTRTSDSSRLSAHSSSYKESKSSSYSKSEKASKSANSPHSELDKRTQLSKSERTSKRLSDSDSQRKCSPDMDSSYRKSSSHHNSESNRKSSSSSMHIHSQTYEKRQKSSSSDTEADHKGKSQASGKSSGLEENCKNSLKKTSRSDSKQMTPPRSSQKTSRHDRQSNDVFHSPGEAPPSTNATDSCSQREKEKSFPQQVEIDHCGQEFVSWTETSLQESSSKRSTETKSYLEVETSTVNISESLRYENAAHENLTNVKDTLSSNIQPHVNSNAVDLNACSSNDSVICSQDQKVADCLLRTSLIDTAGLPNSHGVLQNSDPETVTVLTVEEPSGTSVPLIFDSPCLESEGQLTIEQQNMDSVQKSSGSTKKSRWDIVGQDTPESENSQRTLCAESKPSVKKVISLKETEFSKDYNQQDSDMKDTIQLHSMQVKQTEASKQEVTDKYKDQNEHSQASTSIDHCDLKLRVSQKANTDTPLHLKDAKVQSWNGNDREDKSKSSSHRNKLSKRALLHQHASGEQSEISDSDNSEYDSDCGEAIKRLHSVVVVPKNSSLTMNSHDSGASSRSLQNANINEIPNPGVQQVEGSPSAFMETNAPGVGVNELLHRRMLCQSQSNMIDSTSQSEGSGAVIAQTYAAGLIAAHGSATDHAHSLDNSRQCEPGHTAHNISSRGDRVYSHYQHDAFPTVDNVNERNGFSVGWDSTQPEQPSSTYQQPDSSHGPQIPNAKLTETSPTEQEHRPSNAPWTHQSPNTPTSRQPYLHVHEHYQELAGEIHPDSLTNDHDDYSGEKLSDLSKIAVECRGLHTPGSSSFVQGHEISSNSRGSAVPDPPREDHFRPHRGRGPPKKRRPEIESDSDNEAEAGPAGKRERQRDADVPKESHVKDEVQRPTLNLRDFRDSSRWKECARSKKMPPYFDLIEENMYLTERKKSKSHRDIKRMQCECPMLPREERSRGVMACGEDCLNRLLMIECSSRCLNGAYCSNRRFQKKLHADFEVILTEDKGWGLRAARELPSNTFVLEYCGEVLDHKEFKTRVKEFARNKNIHYYFMSLKNNEIIDATLKGNCSRFMNHSCEPNCETQKWTVNGQLRVGFFTSKVVTAGTELTFDYQFQRYGKEAQKCFCGALSCRGFLGGENRVSVRAAGGKMKKDRSRKNALTTVDEELEALLENGEGLSDEKQVVALCRLMVRVETMEQKLICFKLIQDTQNPSCLKQFLDHHGLSLMWIFMVELSEAKGNSANNNKLQLEIMKTLAVLPISTKNMLEESRVLSFIQRWAQTKTLPHPVEIDGYSSENTSRAQTPLNTPDGSSTKLGPELDGETSKPAVYRRLKIISENSLDSALSDASKASDGKDEEEEEDDEEEDASSHSGLPDSKQLKAEPVCEAAEPTKETVEEPVKEEEDPIKGENEEEPGMSVISPQHQTEEVQEKIELDLGEEIEMKTDVSDGHVGELEAPKEPGEEEESREEQASQPETEKDQLEGDQPAGEVLEPESQSIPTDEADLPPERPLEKMESQAETQEAEKPPGTEAPPGESTADAAPSAETPEAGVPSEVIATPVDPSVIGTPSQDEEEGVSDVESERSQETQLGALDISGMAARLLDSWKDLKEVYRIPKKSQAPPAANLSQHIATTDLAAGNPEQYTQPTVAPQDAGVAVLSVPSQVAPQVQSQQSYATLWDPTTQQAVTVQTQPAQQYAPAPAPPQAPTAIYYQGQPCQTIYSIPAAYPQASAPVIQAYTEPAASYLHGQPVYPGHQQGVVVQQGGTVTTIVTSQTVQQEMIVPNNVIDLPPPSPPKPKTIVLPPNWKVARDPEGKIYYYHIATRQTQWDPPTNWDGCSDNASVDHESEMDLGTPTYDENPSKFSTKTAEADTSSELAKKSKETFRKEMSQFILTHGVMNKELKACNNPEDLECNENVKHKTKEYIKKYMQRFGTVYRPKEDTEVD</sequence>
<evidence type="ECO:0000256" key="1">
    <source>
        <dbReference type="ARBA" id="ARBA00004123"/>
    </source>
</evidence>
<keyword evidence="9" id="KW-0949">S-adenosyl-L-methionine</keyword>
<feature type="region of interest" description="Disordered" evidence="17">
    <location>
        <begin position="144"/>
        <end position="570"/>
    </location>
</feature>
<dbReference type="GO" id="GO:0032259">
    <property type="term" value="P:methylation"/>
    <property type="evidence" value="ECO:0007669"/>
    <property type="project" value="UniProtKB-KW"/>
</dbReference>
<feature type="compositionally biased region" description="Basic and acidic residues" evidence="17">
    <location>
        <begin position="317"/>
        <end position="340"/>
    </location>
</feature>
<keyword evidence="4" id="KW-0158">Chromosome</keyword>
<feature type="region of interest" description="Disordered" evidence="17">
    <location>
        <begin position="1656"/>
        <end position="1692"/>
    </location>
</feature>
<evidence type="ECO:0000256" key="12">
    <source>
        <dbReference type="ARBA" id="ARBA00022833"/>
    </source>
</evidence>
<feature type="compositionally biased region" description="Basic residues" evidence="17">
    <location>
        <begin position="871"/>
        <end position="884"/>
    </location>
</feature>
<dbReference type="Pfam" id="PF08236">
    <property type="entry name" value="SRI"/>
    <property type="match status" value="1"/>
</dbReference>
<dbReference type="PROSITE" id="PS50868">
    <property type="entry name" value="POST_SET"/>
    <property type="match status" value="1"/>
</dbReference>
<dbReference type="InterPro" id="IPR001214">
    <property type="entry name" value="SET_dom"/>
</dbReference>
<feature type="compositionally biased region" description="Basic and acidic residues" evidence="17">
    <location>
        <begin position="390"/>
        <end position="406"/>
    </location>
</feature>
<feature type="compositionally biased region" description="Polar residues" evidence="17">
    <location>
        <begin position="1661"/>
        <end position="1681"/>
    </location>
</feature>
<dbReference type="SMART" id="SM00508">
    <property type="entry name" value="PostSET"/>
    <property type="match status" value="1"/>
</dbReference>
<dbReference type="PROSITE" id="PS50020">
    <property type="entry name" value="WW_DOMAIN_2"/>
    <property type="match status" value="1"/>
</dbReference>
<feature type="compositionally biased region" description="Acidic residues" evidence="17">
    <location>
        <begin position="1937"/>
        <end position="1946"/>
    </location>
</feature>
<feature type="compositionally biased region" description="Low complexity" evidence="17">
    <location>
        <begin position="1707"/>
        <end position="1717"/>
    </location>
</feature>
<evidence type="ECO:0000313" key="22">
    <source>
        <dbReference type="EMBL" id="TNN78340.1"/>
    </source>
</evidence>
<feature type="compositionally biased region" description="Basic and acidic residues" evidence="17">
    <location>
        <begin position="1791"/>
        <end position="1827"/>
    </location>
</feature>
<feature type="domain" description="Post-SET" evidence="20">
    <location>
        <begin position="1487"/>
        <end position="1503"/>
    </location>
</feature>
<organism evidence="22 23">
    <name type="scientific">Liparis tanakae</name>
    <name type="common">Tanaka's snailfish</name>
    <dbReference type="NCBI Taxonomy" id="230148"/>
    <lineage>
        <taxon>Eukaryota</taxon>
        <taxon>Metazoa</taxon>
        <taxon>Chordata</taxon>
        <taxon>Craniata</taxon>
        <taxon>Vertebrata</taxon>
        <taxon>Euteleostomi</taxon>
        <taxon>Actinopterygii</taxon>
        <taxon>Neopterygii</taxon>
        <taxon>Teleostei</taxon>
        <taxon>Neoteleostei</taxon>
        <taxon>Acanthomorphata</taxon>
        <taxon>Eupercaria</taxon>
        <taxon>Perciformes</taxon>
        <taxon>Cottioidei</taxon>
        <taxon>Cottales</taxon>
        <taxon>Liparidae</taxon>
        <taxon>Liparis</taxon>
    </lineage>
</organism>
<feature type="compositionally biased region" description="Acidic residues" evidence="17">
    <location>
        <begin position="1766"/>
        <end position="1781"/>
    </location>
</feature>
<evidence type="ECO:0000256" key="7">
    <source>
        <dbReference type="ARBA" id="ARBA00022603"/>
    </source>
</evidence>
<feature type="region of interest" description="Disordered" evidence="17">
    <location>
        <begin position="2210"/>
        <end position="2240"/>
    </location>
</feature>
<evidence type="ECO:0000256" key="15">
    <source>
        <dbReference type="ARBA" id="ARBA00023163"/>
    </source>
</evidence>
<feature type="domain" description="SET" evidence="19">
    <location>
        <begin position="1363"/>
        <end position="1480"/>
    </location>
</feature>
<feature type="compositionally biased region" description="Basic residues" evidence="17">
    <location>
        <begin position="298"/>
        <end position="310"/>
    </location>
</feature>
<dbReference type="PROSITE" id="PS50280">
    <property type="entry name" value="SET"/>
    <property type="match status" value="1"/>
</dbReference>
<evidence type="ECO:0000256" key="13">
    <source>
        <dbReference type="ARBA" id="ARBA00022853"/>
    </source>
</evidence>
<evidence type="ECO:0000256" key="17">
    <source>
        <dbReference type="SAM" id="MobiDB-lite"/>
    </source>
</evidence>
<keyword evidence="15" id="KW-0804">Transcription</keyword>
<dbReference type="PANTHER" id="PTHR46711">
    <property type="entry name" value="HISTONE-LYSINE N-METHYLTRANSFERASE SETD2"/>
    <property type="match status" value="1"/>
</dbReference>
<keyword evidence="12" id="KW-0862">Zinc</keyword>
<evidence type="ECO:0000256" key="8">
    <source>
        <dbReference type="ARBA" id="ARBA00022679"/>
    </source>
</evidence>
<dbReference type="InterPro" id="IPR042294">
    <property type="entry name" value="SETD2_animal"/>
</dbReference>
<keyword evidence="8 22" id="KW-0808">Transferase</keyword>
<comment type="caution">
    <text evidence="22">The sequence shown here is derived from an EMBL/GenBank/DDBJ whole genome shotgun (WGS) entry which is preliminary data.</text>
</comment>
<feature type="region of interest" description="Disordered" evidence="17">
    <location>
        <begin position="728"/>
        <end position="765"/>
    </location>
</feature>
<evidence type="ECO:0000256" key="16">
    <source>
        <dbReference type="ARBA" id="ARBA00023242"/>
    </source>
</evidence>
<dbReference type="PANTHER" id="PTHR46711:SF1">
    <property type="entry name" value="HISTONE-LYSINE N-METHYLTRANSFERASE SETD2"/>
    <property type="match status" value="1"/>
</dbReference>
<evidence type="ECO:0000259" key="21">
    <source>
        <dbReference type="PROSITE" id="PS51215"/>
    </source>
</evidence>
<keyword evidence="14" id="KW-0805">Transcription regulation</keyword>
<dbReference type="OrthoDB" id="422362at2759"/>
<proteinExistence type="predicted"/>
<protein>
    <recommendedName>
        <fullName evidence="3">[histone H3]-lysine(36) N-trimethyltransferase</fullName>
        <ecNumber evidence="3">2.1.1.359</ecNumber>
    </recommendedName>
</protein>
<dbReference type="InterPro" id="IPR003616">
    <property type="entry name" value="Post-SET_dom"/>
</dbReference>
<dbReference type="Gene3D" id="2.170.270.10">
    <property type="entry name" value="SET domain"/>
    <property type="match status" value="1"/>
</dbReference>
<dbReference type="SMART" id="SM00456">
    <property type="entry name" value="WW"/>
    <property type="match status" value="1"/>
</dbReference>
<dbReference type="PROSITE" id="PS51215">
    <property type="entry name" value="AWS"/>
    <property type="match status" value="1"/>
</dbReference>
<dbReference type="PROSITE" id="PS01159">
    <property type="entry name" value="WW_DOMAIN_1"/>
    <property type="match status" value="1"/>
</dbReference>
<comment type="subcellular location">
    <subcellularLocation>
        <location evidence="2">Chromosome</location>
    </subcellularLocation>
    <subcellularLocation>
        <location evidence="1">Nucleus</location>
    </subcellularLocation>
</comment>
<reference evidence="22 23" key="1">
    <citation type="submission" date="2019-03" db="EMBL/GenBank/DDBJ databases">
        <title>First draft genome of Liparis tanakae, snailfish: a comprehensive survey of snailfish specific genes.</title>
        <authorList>
            <person name="Kim W."/>
            <person name="Song I."/>
            <person name="Jeong J.-H."/>
            <person name="Kim D."/>
            <person name="Kim S."/>
            <person name="Ryu S."/>
            <person name="Song J.Y."/>
            <person name="Lee S.K."/>
        </authorList>
    </citation>
    <scope>NUCLEOTIDE SEQUENCE [LARGE SCALE GENOMIC DNA]</scope>
    <source>
        <tissue evidence="22">Muscle</tissue>
    </source>
</reference>
<keyword evidence="11" id="KW-0221">Differentiation</keyword>
<feature type="compositionally biased region" description="Basic and acidic residues" evidence="17">
    <location>
        <begin position="414"/>
        <end position="449"/>
    </location>
</feature>
<evidence type="ECO:0000313" key="23">
    <source>
        <dbReference type="Proteomes" id="UP000314294"/>
    </source>
</evidence>
<feature type="region of interest" description="Disordered" evidence="17">
    <location>
        <begin position="1"/>
        <end position="20"/>
    </location>
</feature>
<feature type="compositionally biased region" description="Basic and acidic residues" evidence="17">
    <location>
        <begin position="230"/>
        <end position="297"/>
    </location>
</feature>
<dbReference type="InterPro" id="IPR036020">
    <property type="entry name" value="WW_dom_sf"/>
</dbReference>
<dbReference type="InterPro" id="IPR006560">
    <property type="entry name" value="AWS_dom"/>
</dbReference>
<feature type="compositionally biased region" description="Basic and acidic residues" evidence="17">
    <location>
        <begin position="1873"/>
        <end position="1894"/>
    </location>
</feature>
<evidence type="ECO:0000256" key="9">
    <source>
        <dbReference type="ARBA" id="ARBA00022691"/>
    </source>
</evidence>